<dbReference type="GO" id="GO:0042781">
    <property type="term" value="F:3'-tRNA processing endoribonuclease activity"/>
    <property type="evidence" value="ECO:0007669"/>
    <property type="project" value="UniProtKB-EC"/>
</dbReference>
<comment type="cofactor">
    <cofactor evidence="2">
        <name>Zn(2+)</name>
        <dbReference type="ChEBI" id="CHEBI:29105"/>
    </cofactor>
</comment>
<feature type="region of interest" description="Disordered" evidence="11">
    <location>
        <begin position="757"/>
        <end position="799"/>
    </location>
</feature>
<dbReference type="GO" id="GO:0005739">
    <property type="term" value="C:mitochondrion"/>
    <property type="evidence" value="ECO:0007669"/>
    <property type="project" value="TreeGrafter"/>
</dbReference>
<dbReference type="OrthoDB" id="527344at2759"/>
<evidence type="ECO:0000259" key="12">
    <source>
        <dbReference type="SMART" id="SM00849"/>
    </source>
</evidence>
<evidence type="ECO:0000256" key="2">
    <source>
        <dbReference type="ARBA" id="ARBA00001947"/>
    </source>
</evidence>
<keyword evidence="10" id="KW-0862">Zinc</keyword>
<comment type="caution">
    <text evidence="13">The sequence shown here is derived from an EMBL/GenBank/DDBJ whole genome shotgun (WGS) entry which is preliminary data.</text>
</comment>
<dbReference type="PANTHER" id="PTHR12553:SF49">
    <property type="entry name" value="ZINC PHOSPHODIESTERASE ELAC PROTEIN 2"/>
    <property type="match status" value="1"/>
</dbReference>
<gene>
    <name evidence="13" type="ORF">TrCOL_g8141</name>
</gene>
<dbReference type="Gene3D" id="3.60.15.10">
    <property type="entry name" value="Ribonuclease Z/Hydroxyacylglutathione hydrolase-like"/>
    <property type="match status" value="2"/>
</dbReference>
<accession>A0A9W7G1C8</accession>
<organism evidence="13 14">
    <name type="scientific">Triparma columacea</name>
    <dbReference type="NCBI Taxonomy" id="722753"/>
    <lineage>
        <taxon>Eukaryota</taxon>
        <taxon>Sar</taxon>
        <taxon>Stramenopiles</taxon>
        <taxon>Ochrophyta</taxon>
        <taxon>Bolidophyceae</taxon>
        <taxon>Parmales</taxon>
        <taxon>Triparmaceae</taxon>
        <taxon>Triparma</taxon>
    </lineage>
</organism>
<dbReference type="EMBL" id="BRYA01000655">
    <property type="protein sequence ID" value="GMI27996.1"/>
    <property type="molecule type" value="Genomic_DNA"/>
</dbReference>
<dbReference type="GO" id="GO:0046872">
    <property type="term" value="F:metal ion binding"/>
    <property type="evidence" value="ECO:0007669"/>
    <property type="project" value="UniProtKB-KW"/>
</dbReference>
<reference evidence="14" key="1">
    <citation type="journal article" date="2023" name="Commun. Biol.">
        <title>Genome analysis of Parmales, the sister group of diatoms, reveals the evolutionary specialization of diatoms from phago-mixotrophs to photoautotrophs.</title>
        <authorList>
            <person name="Ban H."/>
            <person name="Sato S."/>
            <person name="Yoshikawa S."/>
            <person name="Yamada K."/>
            <person name="Nakamura Y."/>
            <person name="Ichinomiya M."/>
            <person name="Sato N."/>
            <person name="Blanc-Mathieu R."/>
            <person name="Endo H."/>
            <person name="Kuwata A."/>
            <person name="Ogata H."/>
        </authorList>
    </citation>
    <scope>NUCLEOTIDE SEQUENCE [LARGE SCALE GENOMIC DNA]</scope>
</reference>
<feature type="compositionally biased region" description="Polar residues" evidence="11">
    <location>
        <begin position="204"/>
        <end position="213"/>
    </location>
</feature>
<evidence type="ECO:0000256" key="5">
    <source>
        <dbReference type="ARBA" id="ARBA00022694"/>
    </source>
</evidence>
<keyword evidence="14" id="KW-1185">Reference proteome</keyword>
<feature type="region of interest" description="Disordered" evidence="11">
    <location>
        <begin position="80"/>
        <end position="110"/>
    </location>
</feature>
<feature type="region of interest" description="Disordered" evidence="11">
    <location>
        <begin position="172"/>
        <end position="213"/>
    </location>
</feature>
<dbReference type="InterPro" id="IPR036866">
    <property type="entry name" value="RibonucZ/Hydroxyglut_hydro"/>
</dbReference>
<evidence type="ECO:0000256" key="8">
    <source>
        <dbReference type="ARBA" id="ARBA00022759"/>
    </source>
</evidence>
<evidence type="ECO:0000256" key="4">
    <source>
        <dbReference type="ARBA" id="ARBA00012477"/>
    </source>
</evidence>
<comment type="catalytic activity">
    <reaction evidence="1">
        <text>Endonucleolytic cleavage of RNA, removing extra 3' nucleotides from tRNA precursor, generating 3' termini of tRNAs. A 3'-hydroxy group is left at the tRNA terminus and a 5'-phosphoryl group is left at the trailer molecule.</text>
        <dbReference type="EC" id="3.1.26.11"/>
    </reaction>
</comment>
<dbReference type="EC" id="3.1.26.11" evidence="4"/>
<evidence type="ECO:0000256" key="9">
    <source>
        <dbReference type="ARBA" id="ARBA00022801"/>
    </source>
</evidence>
<evidence type="ECO:0000256" key="11">
    <source>
        <dbReference type="SAM" id="MobiDB-lite"/>
    </source>
</evidence>
<comment type="similarity">
    <text evidence="3">Belongs to the RNase Z family.</text>
</comment>
<feature type="compositionally biased region" description="Basic and acidic residues" evidence="11">
    <location>
        <begin position="757"/>
        <end position="782"/>
    </location>
</feature>
<dbReference type="PANTHER" id="PTHR12553">
    <property type="entry name" value="ZINC PHOSPHODIESTERASE ELAC PROTEIN 2"/>
    <property type="match status" value="1"/>
</dbReference>
<keyword evidence="8" id="KW-0255">Endonuclease</keyword>
<evidence type="ECO:0000256" key="3">
    <source>
        <dbReference type="ARBA" id="ARBA00007823"/>
    </source>
</evidence>
<evidence type="ECO:0000256" key="6">
    <source>
        <dbReference type="ARBA" id="ARBA00022722"/>
    </source>
</evidence>
<evidence type="ECO:0000313" key="13">
    <source>
        <dbReference type="EMBL" id="GMI27996.1"/>
    </source>
</evidence>
<evidence type="ECO:0000256" key="7">
    <source>
        <dbReference type="ARBA" id="ARBA00022723"/>
    </source>
</evidence>
<protein>
    <recommendedName>
        <fullName evidence="4">ribonuclease Z</fullName>
        <ecNumber evidence="4">3.1.26.11</ecNumber>
    </recommendedName>
</protein>
<feature type="domain" description="Metallo-beta-lactamase" evidence="12">
    <location>
        <begin position="475"/>
        <end position="688"/>
    </location>
</feature>
<dbReference type="SUPFAM" id="SSF56281">
    <property type="entry name" value="Metallo-hydrolase/oxidoreductase"/>
    <property type="match status" value="2"/>
</dbReference>
<dbReference type="AlphaFoldDB" id="A0A9W7G1C8"/>
<evidence type="ECO:0000256" key="10">
    <source>
        <dbReference type="ARBA" id="ARBA00022833"/>
    </source>
</evidence>
<name>A0A9W7G1C8_9STRA</name>
<sequence length="799" mass="86778">MSLTMTLLPSPSLLFHSAESTTSILVSPKAGHQRTVLSRTSRSRVANIETIVMEGKGAGEIESTVGILLTKRGQAVGQASAGLASLGEEEKGEDPSTQGKRKEKPAKATSTNVIGTVDTGLLPGLGGLVRPGILTGGVVWDEKTWNEAVGDNVDGEAEWIVGRGKGKWTHVRRYQDSVANPLKRKTPGSDPGSDQGSHPEPHPNTHSANYSSNPTASLYVTTVTSSASNMYGPFNPASALALGVPKGPLFGKLANGHAVTLPDGRTVTPEEVTGARPKDVHAVIVGCGVSRLKIVPPNSLVIHYVPFAGKSVGYWRSVKEVGEGVENVKHAVVAMSGEGDGGGGAKGWRVSEILRSCWEGVLSGTDREKERERVWGEVIKREVEKAEEVGLEVEERGDGEMYEFKAGKGGTKVGWRAGSDGEGEREGNRLSLDAVREIWGSEYEKREKGKVNEVLSCPELTFYGTGSSVPCPDRNVTCNYITTSHVSLDAMLMDVGENSVGQIYNLYGAKGEQVIERVRSIIISHSHADHCNGIGSFMEEWTRVKGGDGGGAKLVVVAPAAVITWVKACDERLWKGRVPYVAVDAAHTLKGYEGTDLEAQELLRKAGVTELEAVRVSHCNDSYGFTFRTDTHWEDVLYSGDCRPSKVLQERMCKTQIHEATFEEDMWESAVMKRHSTVGEALKVIEGSRFGVLTHFSQRYGKACPELPRGEKGVGEGGEWGRGKVTLAWDGLRLTEGNFDEAARMGKVWERRLVEWEEERKGEKEQEKGKEKEKIEEKKEASEFLNTPGAFAKSFQCEK</sequence>
<dbReference type="GO" id="GO:1990180">
    <property type="term" value="P:mitochondrial tRNA 3'-end processing"/>
    <property type="evidence" value="ECO:0007669"/>
    <property type="project" value="TreeGrafter"/>
</dbReference>
<keyword evidence="7" id="KW-0479">Metal-binding</keyword>
<dbReference type="InterPro" id="IPR047151">
    <property type="entry name" value="RNZ2-like"/>
</dbReference>
<keyword evidence="6" id="KW-0540">Nuclease</keyword>
<keyword evidence="5" id="KW-0819">tRNA processing</keyword>
<dbReference type="SMART" id="SM00849">
    <property type="entry name" value="Lactamase_B"/>
    <property type="match status" value="1"/>
</dbReference>
<keyword evidence="9" id="KW-0378">Hydrolase</keyword>
<dbReference type="InterPro" id="IPR001279">
    <property type="entry name" value="Metallo-B-lactamas"/>
</dbReference>
<dbReference type="Pfam" id="PF23023">
    <property type="entry name" value="Anti-Pycsar_Apyc1"/>
    <property type="match status" value="1"/>
</dbReference>
<evidence type="ECO:0000256" key="1">
    <source>
        <dbReference type="ARBA" id="ARBA00000402"/>
    </source>
</evidence>
<dbReference type="Proteomes" id="UP001165065">
    <property type="component" value="Unassembled WGS sequence"/>
</dbReference>
<evidence type="ECO:0000313" key="14">
    <source>
        <dbReference type="Proteomes" id="UP001165065"/>
    </source>
</evidence>
<proteinExistence type="inferred from homology"/>